<dbReference type="PANTHER" id="PTHR43877">
    <property type="entry name" value="AMINOALKYLPHOSPHONATE N-ACETYLTRANSFERASE-RELATED-RELATED"/>
    <property type="match status" value="1"/>
</dbReference>
<accession>J5RCZ3</accession>
<dbReference type="Pfam" id="PF00583">
    <property type="entry name" value="Acetyltransf_1"/>
    <property type="match status" value="1"/>
</dbReference>
<dbReference type="InterPro" id="IPR002110">
    <property type="entry name" value="Ankyrin_rpt"/>
</dbReference>
<evidence type="ECO:0000313" key="6">
    <source>
        <dbReference type="Proteomes" id="UP000002748"/>
    </source>
</evidence>
<keyword evidence="3" id="KW-0040">ANK repeat</keyword>
<dbReference type="InterPro" id="IPR016181">
    <property type="entry name" value="Acyl_CoA_acyltransferase"/>
</dbReference>
<dbReference type="RefSeq" id="XP_014183298.1">
    <property type="nucleotide sequence ID" value="XM_014327823.1"/>
</dbReference>
<gene>
    <name evidence="5" type="ORF">A1Q1_06774</name>
</gene>
<keyword evidence="2" id="KW-0012">Acyltransferase</keyword>
<dbReference type="InterPro" id="IPR000182">
    <property type="entry name" value="GNAT_dom"/>
</dbReference>
<evidence type="ECO:0000256" key="1">
    <source>
        <dbReference type="ARBA" id="ARBA00022679"/>
    </source>
</evidence>
<evidence type="ECO:0000259" key="4">
    <source>
        <dbReference type="PROSITE" id="PS51186"/>
    </source>
</evidence>
<dbReference type="SUPFAM" id="SSF48403">
    <property type="entry name" value="Ankyrin repeat"/>
    <property type="match status" value="1"/>
</dbReference>
<evidence type="ECO:0000256" key="3">
    <source>
        <dbReference type="PROSITE-ProRule" id="PRU00023"/>
    </source>
</evidence>
<dbReference type="Gene3D" id="3.40.630.30">
    <property type="match status" value="1"/>
</dbReference>
<protein>
    <submittedName>
        <fullName evidence="5">GCN5-related N-acetyltransferase</fullName>
    </submittedName>
</protein>
<dbReference type="CDD" id="cd04301">
    <property type="entry name" value="NAT_SF"/>
    <property type="match status" value="1"/>
</dbReference>
<dbReference type="HOGENOM" id="CLU_660913_0_0_1"/>
<dbReference type="InterPro" id="IPR050832">
    <property type="entry name" value="Bact_Acetyltransf"/>
</dbReference>
<feature type="domain" description="N-acetyltransferase" evidence="4">
    <location>
        <begin position="111"/>
        <end position="251"/>
    </location>
</feature>
<evidence type="ECO:0000313" key="5">
    <source>
        <dbReference type="EMBL" id="EJT51968.1"/>
    </source>
</evidence>
<proteinExistence type="predicted"/>
<keyword evidence="1 5" id="KW-0808">Transferase</keyword>
<evidence type="ECO:0000256" key="2">
    <source>
        <dbReference type="ARBA" id="ARBA00023315"/>
    </source>
</evidence>
<comment type="caution">
    <text evidence="5">The sequence shown here is derived from an EMBL/GenBank/DDBJ whole genome shotgun (WGS) entry which is preliminary data.</text>
</comment>
<dbReference type="EMBL" id="ALBS01000038">
    <property type="protein sequence ID" value="EJT51968.1"/>
    <property type="molecule type" value="Genomic_DNA"/>
</dbReference>
<dbReference type="OrthoDB" id="41532at2759"/>
<feature type="repeat" description="ANK" evidence="3">
    <location>
        <begin position="336"/>
        <end position="368"/>
    </location>
</feature>
<dbReference type="Gene3D" id="1.25.40.20">
    <property type="entry name" value="Ankyrin repeat-containing domain"/>
    <property type="match status" value="1"/>
</dbReference>
<dbReference type="KEGG" id="tasa:A1Q1_06774"/>
<dbReference type="PROSITE" id="PS51186">
    <property type="entry name" value="GNAT"/>
    <property type="match status" value="1"/>
</dbReference>
<sequence length="398" mass="43125">MSALTNQISYRRQQAAASGGIFDTFGSVIVSAGHGPGSRVNVTVPAGSTETDLKKALDHALELGQERKGAMGCWAEECPAPRWVTAAAVERGMQWGWTARWMARPTSKPLPEEKKVEGIDIKRITAVPEKRAEQIPFVDERWSLLLPLDPSTLVLGAFDSDTMVGTVAVHCTPSRDGAVFNLGVADSYQRRGIGRALMVALLRLAKEEGLKDVTLNATDAGAGLYLGLGFEDRGRGQTWWINSDMWDRPAPTAQQRAVSRAIALDSSEVPPTDNAMLPCNMTPMRLAATTDSPHAAAALEKQGIKLDALSAWDLGWKDRAEQILKDGALDQLDETEKATTLHTAIQRDDRELAALCLKLGARTDVKDGNWDSPAVGWCNACGRPEIAQMIRDRDSGQA</sequence>
<dbReference type="InterPro" id="IPR036770">
    <property type="entry name" value="Ankyrin_rpt-contain_sf"/>
</dbReference>
<dbReference type="PROSITE" id="PS50088">
    <property type="entry name" value="ANK_REPEAT"/>
    <property type="match status" value="1"/>
</dbReference>
<dbReference type="SUPFAM" id="SSF55729">
    <property type="entry name" value="Acyl-CoA N-acyltransferases (Nat)"/>
    <property type="match status" value="1"/>
</dbReference>
<dbReference type="VEuPathDB" id="FungiDB:A1Q1_06774"/>
<dbReference type="Proteomes" id="UP000002748">
    <property type="component" value="Unassembled WGS sequence"/>
</dbReference>
<organism evidence="5 6">
    <name type="scientific">Trichosporon asahii var. asahii (strain ATCC 90039 / CBS 2479 / JCM 2466 / KCTC 7840 / NBRC 103889/ NCYC 2677 / UAMH 7654)</name>
    <name type="common">Yeast</name>
    <dbReference type="NCBI Taxonomy" id="1186058"/>
    <lineage>
        <taxon>Eukaryota</taxon>
        <taxon>Fungi</taxon>
        <taxon>Dikarya</taxon>
        <taxon>Basidiomycota</taxon>
        <taxon>Agaricomycotina</taxon>
        <taxon>Tremellomycetes</taxon>
        <taxon>Trichosporonales</taxon>
        <taxon>Trichosporonaceae</taxon>
        <taxon>Trichosporon</taxon>
    </lineage>
</organism>
<reference evidence="5 6" key="1">
    <citation type="journal article" date="2012" name="Eukaryot. Cell">
        <title>Draft genome sequence of CBS 2479, the standard type strain of Trichosporon asahii.</title>
        <authorList>
            <person name="Yang R.Y."/>
            <person name="Li H.T."/>
            <person name="Zhu H."/>
            <person name="Zhou G.P."/>
            <person name="Wang M."/>
            <person name="Wang L."/>
        </authorList>
    </citation>
    <scope>NUCLEOTIDE SEQUENCE [LARGE SCALE GENOMIC DNA]</scope>
    <source>
        <strain evidence="6">ATCC 90039 / CBS 2479 / JCM 2466 / KCTC 7840 / NCYC 2677 / UAMH 7654</strain>
    </source>
</reference>
<name>J5RCZ3_TRIAS</name>
<dbReference type="GeneID" id="25990286"/>
<dbReference type="AlphaFoldDB" id="J5RCZ3"/>
<dbReference type="GO" id="GO:0016747">
    <property type="term" value="F:acyltransferase activity, transferring groups other than amino-acyl groups"/>
    <property type="evidence" value="ECO:0007669"/>
    <property type="project" value="InterPro"/>
</dbReference>